<dbReference type="CDD" id="cd09680">
    <property type="entry name" value="Cas10_III"/>
    <property type="match status" value="1"/>
</dbReference>
<dbReference type="NCBIfam" id="TIGR02578">
    <property type="entry name" value="cas_TM1811_Csm1"/>
    <property type="match status" value="1"/>
</dbReference>
<dbReference type="InterPro" id="IPR000160">
    <property type="entry name" value="GGDEF_dom"/>
</dbReference>
<feature type="domain" description="GGDEF" evidence="13">
    <location>
        <begin position="578"/>
        <end position="722"/>
    </location>
</feature>
<dbReference type="PANTHER" id="PTHR36528">
    <property type="entry name" value="CRISPR SYSTEM SINGLE-STRAND-SPECIFIC DEOXYRIBONUCLEASE CAS10/CSM1 (SUBTYPE III-A)"/>
    <property type="match status" value="1"/>
</dbReference>
<dbReference type="InterPro" id="IPR054767">
    <property type="entry name" value="Cas10-Cmr2_palm2"/>
</dbReference>
<evidence type="ECO:0000256" key="12">
    <source>
        <dbReference type="ARBA" id="ARBA00032922"/>
    </source>
</evidence>
<keyword evidence="11" id="KW-0051">Antiviral defense</keyword>
<evidence type="ECO:0000256" key="2">
    <source>
        <dbReference type="ARBA" id="ARBA00005700"/>
    </source>
</evidence>
<evidence type="ECO:0000256" key="1">
    <source>
        <dbReference type="ARBA" id="ARBA00001968"/>
    </source>
</evidence>
<comment type="cofactor">
    <cofactor evidence="1">
        <name>a divalent metal cation</name>
        <dbReference type="ChEBI" id="CHEBI:60240"/>
    </cofactor>
</comment>
<dbReference type="GO" id="GO:0051607">
    <property type="term" value="P:defense response to virus"/>
    <property type="evidence" value="ECO:0007669"/>
    <property type="project" value="UniProtKB-KW"/>
</dbReference>
<dbReference type="GO" id="GO:0004519">
    <property type="term" value="F:endonuclease activity"/>
    <property type="evidence" value="ECO:0007669"/>
    <property type="project" value="UniProtKB-KW"/>
</dbReference>
<evidence type="ECO:0000313" key="15">
    <source>
        <dbReference type="EMBL" id="HII59384.1"/>
    </source>
</evidence>
<protein>
    <recommendedName>
        <fullName evidence="3">CRISPR system single-strand-specific deoxyribonuclease Cas10/Csm1 (subtype III-A)</fullName>
    </recommendedName>
    <alternativeName>
        <fullName evidence="12">Cyclic oligoadenylate synthase</fullName>
    </alternativeName>
</protein>
<dbReference type="PANTHER" id="PTHR36528:SF1">
    <property type="entry name" value="CRISPR SYSTEM SINGLE-STRAND-SPECIFIC DEOXYRIBONUCLEASE CAS10_CSM1 (SUBTYPE III-A)"/>
    <property type="match status" value="1"/>
</dbReference>
<evidence type="ECO:0000256" key="8">
    <source>
        <dbReference type="ARBA" id="ARBA00022801"/>
    </source>
</evidence>
<dbReference type="GO" id="GO:0016740">
    <property type="term" value="F:transferase activity"/>
    <property type="evidence" value="ECO:0007669"/>
    <property type="project" value="UniProtKB-KW"/>
</dbReference>
<reference evidence="15" key="1">
    <citation type="journal article" date="2020" name="bioRxiv">
        <title>A rank-normalized archaeal taxonomy based on genome phylogeny resolves widespread incomplete and uneven classifications.</title>
        <authorList>
            <person name="Rinke C."/>
            <person name="Chuvochina M."/>
            <person name="Mussig A.J."/>
            <person name="Chaumeil P.-A."/>
            <person name="Waite D.W."/>
            <person name="Whitman W.B."/>
            <person name="Parks D.H."/>
            <person name="Hugenholtz P."/>
        </authorList>
    </citation>
    <scope>NUCLEOTIDE SEQUENCE</scope>
    <source>
        <strain evidence="15">UBA8849</strain>
    </source>
</reference>
<dbReference type="AlphaFoldDB" id="A0A832T5E8"/>
<dbReference type="SUPFAM" id="SSF109604">
    <property type="entry name" value="HD-domain/PDEase-like"/>
    <property type="match status" value="1"/>
</dbReference>
<feature type="domain" description="HD" evidence="14">
    <location>
        <begin position="1"/>
        <end position="92"/>
    </location>
</feature>
<dbReference type="Gene3D" id="1.10.3210.10">
    <property type="entry name" value="Hypothetical protein af1432"/>
    <property type="match status" value="1"/>
</dbReference>
<sequence>MGNCNEYTALKIGALLHDIGKFIQRASDKPKSKGHDKFGYEFLKEKFKNGFLNHLDEKTKDKILEIVKEHHNQKIKDDLIGIVRLADWLSSGERREPKGDPENVEVLNTEEQKLLSIFETVCIGELTENLYKNGFKYSLKPLNVSDAIFTDKPYPNENYKELFSKFEDEIKDFKGDVSFEELYQLMQKYTWCIPSVTMWKKAGSLKGGLPDVSLFDHSKTTCAIACCLYQMYVKENKKKNKYAKEYIDDKTLEKLFNNDNGWNKEIFSLIHGDLSGIQDFVFTITTKYATKSLKGRSFYLDFLTEYFAKYICKELNLPITNILFYGGGHFYILSYKVDENLINKLEKEINEVLFNMFRTKIYITIAEVGVTPNDFKKSEDKESKEKTWGFAKKWKEVSEKTVEKKLRRFEYKLEGLFEPYNRGSENRCVICRNEFDKNEKGYAIRENESKSERICDYCASFVALTDILKNFQMEKTIKFNKAYPIIHLTKNKDNLSLQREEFSFLTVKAIEKLESKFRVLSDENYFLKEYKLPHDSGELIIPYKIWAIAFPIIENETEKRILDFDGLAEKAFERTGTRKIGILKMDVDNLGEIFTTGLGNDATISRMSTLSSMLTLFFTGYIPHLIKNEEFEVNGKKYKFKDNIYLVYAGGDDTLIVGAWDAVWELAKRIRGDFKKFVCYNPYITLSAGIVFVNPKFEFKKAVNMAEEELENGKNYIIYEDEETEKKVDKNALTVFNCPMNWDLEVEYNEYCWTKLKSYLEGINKEMVELESLVKKFNEDDLEKKFEKAIEETNKKRILHIAQITGGRLEYVIKKDDEIIINLPYYWRVIYYLHRNYKGKEMEYVKFLEDYVREKVKKMFSSNVKLSFNDLKVSAKIVELKKRGVK</sequence>
<dbReference type="EMBL" id="DUJR01000009">
    <property type="protein sequence ID" value="HII59384.1"/>
    <property type="molecule type" value="Genomic_DNA"/>
</dbReference>
<dbReference type="PROSITE" id="PS51831">
    <property type="entry name" value="HD"/>
    <property type="match status" value="1"/>
</dbReference>
<dbReference type="Proteomes" id="UP000645676">
    <property type="component" value="Unassembled WGS sequence"/>
</dbReference>
<proteinExistence type="inferred from homology"/>
<keyword evidence="6" id="KW-0547">Nucleotide-binding</keyword>
<keyword evidence="4" id="KW-0808">Transferase</keyword>
<dbReference type="PROSITE" id="PS50887">
    <property type="entry name" value="GGDEF"/>
    <property type="match status" value="1"/>
</dbReference>
<name>A0A832T5E8_9EURY</name>
<evidence type="ECO:0000256" key="9">
    <source>
        <dbReference type="ARBA" id="ARBA00022839"/>
    </source>
</evidence>
<organism evidence="15 16">
    <name type="scientific">Methanocaldococcus jannaschii</name>
    <dbReference type="NCBI Taxonomy" id="2190"/>
    <lineage>
        <taxon>Archaea</taxon>
        <taxon>Methanobacteriati</taxon>
        <taxon>Methanobacteriota</taxon>
        <taxon>Methanomada group</taxon>
        <taxon>Methanococci</taxon>
        <taxon>Methanococcales</taxon>
        <taxon>Methanocaldococcaceae</taxon>
        <taxon>Methanocaldococcus</taxon>
    </lineage>
</organism>
<evidence type="ECO:0000256" key="10">
    <source>
        <dbReference type="ARBA" id="ARBA00022840"/>
    </source>
</evidence>
<keyword evidence="5" id="KW-0540">Nuclease</keyword>
<dbReference type="InterPro" id="IPR052117">
    <property type="entry name" value="Cas10/Csm1_subtype-III-A"/>
</dbReference>
<evidence type="ECO:0000313" key="16">
    <source>
        <dbReference type="Proteomes" id="UP000645676"/>
    </source>
</evidence>
<dbReference type="InterPro" id="IPR043128">
    <property type="entry name" value="Rev_trsase/Diguanyl_cyclase"/>
</dbReference>
<accession>A0A832T5E8</accession>
<evidence type="ECO:0000256" key="4">
    <source>
        <dbReference type="ARBA" id="ARBA00022679"/>
    </source>
</evidence>
<evidence type="ECO:0000256" key="3">
    <source>
        <dbReference type="ARBA" id="ARBA00014333"/>
    </source>
</evidence>
<dbReference type="Pfam" id="PF01966">
    <property type="entry name" value="HD"/>
    <property type="match status" value="1"/>
</dbReference>
<keyword evidence="8" id="KW-0378">Hydrolase</keyword>
<evidence type="ECO:0000256" key="11">
    <source>
        <dbReference type="ARBA" id="ARBA00023118"/>
    </source>
</evidence>
<dbReference type="InterPro" id="IPR006674">
    <property type="entry name" value="HD_domain"/>
</dbReference>
<dbReference type="Pfam" id="PF22335">
    <property type="entry name" value="Cas10-Cmr2_palm2"/>
    <property type="match status" value="1"/>
</dbReference>
<dbReference type="Pfam" id="PF18211">
    <property type="entry name" value="Csm1_B"/>
    <property type="match status" value="1"/>
</dbReference>
<dbReference type="GO" id="GO:0004527">
    <property type="term" value="F:exonuclease activity"/>
    <property type="evidence" value="ECO:0007669"/>
    <property type="project" value="UniProtKB-KW"/>
</dbReference>
<keyword evidence="9" id="KW-0269">Exonuclease</keyword>
<evidence type="ECO:0000256" key="7">
    <source>
        <dbReference type="ARBA" id="ARBA00022759"/>
    </source>
</evidence>
<keyword evidence="10" id="KW-0067">ATP-binding</keyword>
<evidence type="ECO:0000259" key="13">
    <source>
        <dbReference type="PROSITE" id="PS50887"/>
    </source>
</evidence>
<evidence type="ECO:0000256" key="6">
    <source>
        <dbReference type="ARBA" id="ARBA00022741"/>
    </source>
</evidence>
<keyword evidence="7" id="KW-0255">Endonuclease</keyword>
<evidence type="ECO:0000256" key="5">
    <source>
        <dbReference type="ARBA" id="ARBA00022722"/>
    </source>
</evidence>
<dbReference type="GO" id="GO:0005524">
    <property type="term" value="F:ATP binding"/>
    <property type="evidence" value="ECO:0007669"/>
    <property type="project" value="UniProtKB-KW"/>
</dbReference>
<dbReference type="Gene3D" id="3.30.70.270">
    <property type="match status" value="1"/>
</dbReference>
<comment type="caution">
    <text evidence="15">The sequence shown here is derived from an EMBL/GenBank/DDBJ whole genome shotgun (WGS) entry which is preliminary data.</text>
</comment>
<evidence type="ECO:0000259" key="14">
    <source>
        <dbReference type="PROSITE" id="PS51831"/>
    </source>
</evidence>
<gene>
    <name evidence="15" type="primary">cas10</name>
    <name evidence="15" type="ORF">HA335_02200</name>
</gene>
<comment type="similarity">
    <text evidence="2">Belongs to the CRISPR-associated Cas10/Csm1 family.</text>
</comment>
<dbReference type="InterPro" id="IPR013408">
    <property type="entry name" value="Cas10/Csm1"/>
</dbReference>
<dbReference type="InterPro" id="IPR041062">
    <property type="entry name" value="Csm1_B"/>
</dbReference>